<accession>A0A645DFD3</accession>
<sequence>MCQHSAYLILGHESEKPSRDHDCGVLRIPSGSEGVHLHGLHDSDLGHGEVRSHGHIPDQRIQSGLLILCYYPRPVSSECQLLRPEISGEAH</sequence>
<comment type="caution">
    <text evidence="1">The sequence shown here is derived from an EMBL/GenBank/DDBJ whole genome shotgun (WGS) entry which is preliminary data.</text>
</comment>
<dbReference type="EMBL" id="VSSQ01035747">
    <property type="protein sequence ID" value="MPM88056.1"/>
    <property type="molecule type" value="Genomic_DNA"/>
</dbReference>
<evidence type="ECO:0000313" key="1">
    <source>
        <dbReference type="EMBL" id="MPM88056.1"/>
    </source>
</evidence>
<protein>
    <submittedName>
        <fullName evidence="1">Uncharacterized protein</fullName>
    </submittedName>
</protein>
<gene>
    <name evidence="1" type="ORF">SDC9_135157</name>
</gene>
<name>A0A645DFD3_9ZZZZ</name>
<dbReference type="AlphaFoldDB" id="A0A645DFD3"/>
<organism evidence="1">
    <name type="scientific">bioreactor metagenome</name>
    <dbReference type="NCBI Taxonomy" id="1076179"/>
    <lineage>
        <taxon>unclassified sequences</taxon>
        <taxon>metagenomes</taxon>
        <taxon>ecological metagenomes</taxon>
    </lineage>
</organism>
<proteinExistence type="predicted"/>
<reference evidence="1" key="1">
    <citation type="submission" date="2019-08" db="EMBL/GenBank/DDBJ databases">
        <authorList>
            <person name="Kucharzyk K."/>
            <person name="Murdoch R.W."/>
            <person name="Higgins S."/>
            <person name="Loffler F."/>
        </authorList>
    </citation>
    <scope>NUCLEOTIDE SEQUENCE</scope>
</reference>